<organism evidence="6 7">
    <name type="scientific">Oryzias javanicus</name>
    <name type="common">Javanese ricefish</name>
    <name type="synonym">Aplocheilus javanicus</name>
    <dbReference type="NCBI Taxonomy" id="123683"/>
    <lineage>
        <taxon>Eukaryota</taxon>
        <taxon>Metazoa</taxon>
        <taxon>Chordata</taxon>
        <taxon>Craniata</taxon>
        <taxon>Vertebrata</taxon>
        <taxon>Euteleostomi</taxon>
        <taxon>Actinopterygii</taxon>
        <taxon>Neopterygii</taxon>
        <taxon>Teleostei</taxon>
        <taxon>Neoteleostei</taxon>
        <taxon>Acanthomorphata</taxon>
        <taxon>Ovalentaria</taxon>
        <taxon>Atherinomorphae</taxon>
        <taxon>Beloniformes</taxon>
        <taxon>Adrianichthyidae</taxon>
        <taxon>Oryziinae</taxon>
        <taxon>Oryzias</taxon>
    </lineage>
</organism>
<feature type="transmembrane region" description="Helical" evidence="4">
    <location>
        <begin position="70"/>
        <end position="94"/>
    </location>
</feature>
<dbReference type="OrthoDB" id="2142683at2759"/>
<feature type="compositionally biased region" description="Basic and acidic residues" evidence="3">
    <location>
        <begin position="42"/>
        <end position="52"/>
    </location>
</feature>
<sequence>MKEGMEQDLNYINVTFQDDHTSKQGFFSAEKTQNMEVIYDEVKTGEKSRDTHPTTSDNKSKPALHGRLNLAAASLGIICLILVFVITSLSIFFIRGKRIQSVLMVQNQHLQTEKAALQSRMQNLSRDRDRMNWTITVIMDYQNFPVTELCPHKVCKPCLDGWVLFQSNCYLFTKDEFYSQWKTWKKSQEFCRDMKADLVVIETLEEQEFINNHTSRYDSSKHGYWIGLSKTDSSGTWVWVNGGNFTVMFWATEEPGYSQACALSKPQADPVASWDKVSCTMRNRWICETRALIKPD</sequence>
<dbReference type="PANTHER" id="PTHR46746">
    <property type="entry name" value="KILLER CELL LECTIN-LIKE RECEPTOR SUBFAMILY F MEMBER 2"/>
    <property type="match status" value="1"/>
</dbReference>
<keyword evidence="1" id="KW-0430">Lectin</keyword>
<dbReference type="InterPro" id="IPR001304">
    <property type="entry name" value="C-type_lectin-like"/>
</dbReference>
<gene>
    <name evidence="6" type="ORF">OJAV_G00165340</name>
</gene>
<evidence type="ECO:0000256" key="1">
    <source>
        <dbReference type="ARBA" id="ARBA00022734"/>
    </source>
</evidence>
<evidence type="ECO:0000313" key="7">
    <source>
        <dbReference type="Proteomes" id="UP000283210"/>
    </source>
</evidence>
<reference evidence="6 7" key="1">
    <citation type="submission" date="2018-11" db="EMBL/GenBank/DDBJ databases">
        <authorList>
            <person name="Lopez-Roques C."/>
            <person name="Donnadieu C."/>
            <person name="Bouchez O."/>
            <person name="Klopp C."/>
            <person name="Cabau C."/>
            <person name="Zahm M."/>
        </authorList>
    </citation>
    <scope>NUCLEOTIDE SEQUENCE [LARGE SCALE GENOMIC DNA]</scope>
    <source>
        <strain evidence="6">RS831</strain>
        <tissue evidence="6">Whole body</tissue>
    </source>
</reference>
<dbReference type="AlphaFoldDB" id="A0A437CL08"/>
<keyword evidence="7" id="KW-1185">Reference proteome</keyword>
<keyword evidence="2" id="KW-1015">Disulfide bond</keyword>
<dbReference type="Pfam" id="PF00059">
    <property type="entry name" value="Lectin_C"/>
    <property type="match status" value="1"/>
</dbReference>
<dbReference type="SMART" id="SM00034">
    <property type="entry name" value="CLECT"/>
    <property type="match status" value="1"/>
</dbReference>
<evidence type="ECO:0000256" key="3">
    <source>
        <dbReference type="SAM" id="MobiDB-lite"/>
    </source>
</evidence>
<dbReference type="PROSITE" id="PS50041">
    <property type="entry name" value="C_TYPE_LECTIN_2"/>
    <property type="match status" value="1"/>
</dbReference>
<accession>A0A437CL08</accession>
<dbReference type="InterPro" id="IPR016186">
    <property type="entry name" value="C-type_lectin-like/link_sf"/>
</dbReference>
<evidence type="ECO:0000256" key="2">
    <source>
        <dbReference type="ARBA" id="ARBA00023157"/>
    </source>
</evidence>
<feature type="region of interest" description="Disordered" evidence="3">
    <location>
        <begin position="42"/>
        <end position="62"/>
    </location>
</feature>
<reference evidence="6 7" key="2">
    <citation type="submission" date="2019-01" db="EMBL/GenBank/DDBJ databases">
        <title>A chromosome length genome reference of the Java medaka (oryzias javanicus).</title>
        <authorList>
            <person name="Herpin A."/>
            <person name="Takehana Y."/>
            <person name="Naruse K."/>
            <person name="Ansai S."/>
            <person name="Kawaguchi M."/>
        </authorList>
    </citation>
    <scope>NUCLEOTIDE SEQUENCE [LARGE SCALE GENOMIC DNA]</scope>
    <source>
        <strain evidence="6">RS831</strain>
        <tissue evidence="6">Whole body</tissue>
    </source>
</reference>
<proteinExistence type="predicted"/>
<dbReference type="SUPFAM" id="SSF56436">
    <property type="entry name" value="C-type lectin-like"/>
    <property type="match status" value="1"/>
</dbReference>
<dbReference type="PANTHER" id="PTHR46746:SF9">
    <property type="entry name" value="CD209 ANTIGEN-LIKE PROTEIN C-LIKE"/>
    <property type="match status" value="1"/>
</dbReference>
<evidence type="ECO:0000256" key="4">
    <source>
        <dbReference type="SAM" id="Phobius"/>
    </source>
</evidence>
<dbReference type="InterPro" id="IPR016187">
    <property type="entry name" value="CTDL_fold"/>
</dbReference>
<dbReference type="GO" id="GO:0030246">
    <property type="term" value="F:carbohydrate binding"/>
    <property type="evidence" value="ECO:0007669"/>
    <property type="project" value="UniProtKB-KW"/>
</dbReference>
<protein>
    <recommendedName>
        <fullName evidence="5">C-type lectin domain-containing protein</fullName>
    </recommendedName>
</protein>
<keyword evidence="4" id="KW-0472">Membrane</keyword>
<evidence type="ECO:0000313" key="6">
    <source>
        <dbReference type="EMBL" id="RVE63227.1"/>
    </source>
</evidence>
<dbReference type="Proteomes" id="UP000283210">
    <property type="component" value="Chromosome 16"/>
</dbReference>
<dbReference type="EMBL" id="CM012452">
    <property type="protein sequence ID" value="RVE63227.1"/>
    <property type="molecule type" value="Genomic_DNA"/>
</dbReference>
<dbReference type="Gene3D" id="3.10.100.10">
    <property type="entry name" value="Mannose-Binding Protein A, subunit A"/>
    <property type="match status" value="1"/>
</dbReference>
<keyword evidence="4" id="KW-1133">Transmembrane helix</keyword>
<dbReference type="InterPro" id="IPR051379">
    <property type="entry name" value="C-type_Lectin_Receptor_IMM"/>
</dbReference>
<keyword evidence="4" id="KW-0812">Transmembrane</keyword>
<evidence type="ECO:0000259" key="5">
    <source>
        <dbReference type="PROSITE" id="PS50041"/>
    </source>
</evidence>
<name>A0A437CL08_ORYJA</name>
<feature type="domain" description="C-type lectin" evidence="5">
    <location>
        <begin position="165"/>
        <end position="288"/>
    </location>
</feature>